<evidence type="ECO:0000313" key="2">
    <source>
        <dbReference type="EMBL" id="GLC30231.1"/>
    </source>
</evidence>
<evidence type="ECO:0000313" key="3">
    <source>
        <dbReference type="Proteomes" id="UP001208567"/>
    </source>
</evidence>
<accession>A0ABQ5N512</accession>
<feature type="transmembrane region" description="Helical" evidence="1">
    <location>
        <begin position="16"/>
        <end position="41"/>
    </location>
</feature>
<name>A0ABQ5N512_9CLOT</name>
<dbReference type="EMBL" id="BRXR01000001">
    <property type="protein sequence ID" value="GLC30231.1"/>
    <property type="molecule type" value="Genomic_DNA"/>
</dbReference>
<organism evidence="2 3">
    <name type="scientific">Clostridium omnivorum</name>
    <dbReference type="NCBI Taxonomy" id="1604902"/>
    <lineage>
        <taxon>Bacteria</taxon>
        <taxon>Bacillati</taxon>
        <taxon>Bacillota</taxon>
        <taxon>Clostridia</taxon>
        <taxon>Eubacteriales</taxon>
        <taxon>Clostridiaceae</taxon>
        <taxon>Clostridium</taxon>
    </lineage>
</organism>
<reference evidence="2 3" key="1">
    <citation type="journal article" date="2024" name="Int. J. Syst. Evol. Microbiol.">
        <title>Clostridium omnivorum sp. nov., isolated from anoxic soil under the treatment of reductive soil disinfestation.</title>
        <authorList>
            <person name="Ueki A."/>
            <person name="Tonouchi A."/>
            <person name="Kaku N."/>
            <person name="Honma S."/>
            <person name="Ueki K."/>
        </authorList>
    </citation>
    <scope>NUCLEOTIDE SEQUENCE [LARGE SCALE GENOMIC DNA]</scope>
    <source>
        <strain evidence="2 3">E14</strain>
    </source>
</reference>
<dbReference type="Proteomes" id="UP001208567">
    <property type="component" value="Unassembled WGS sequence"/>
</dbReference>
<comment type="caution">
    <text evidence="2">The sequence shown here is derived from an EMBL/GenBank/DDBJ whole genome shotgun (WGS) entry which is preliminary data.</text>
</comment>
<feature type="transmembrane region" description="Helical" evidence="1">
    <location>
        <begin position="53"/>
        <end position="80"/>
    </location>
</feature>
<protein>
    <submittedName>
        <fullName evidence="2">Uncharacterized protein</fullName>
    </submittedName>
</protein>
<keyword evidence="1" id="KW-1133">Transmembrane helix</keyword>
<keyword evidence="1" id="KW-0472">Membrane</keyword>
<gene>
    <name evidence="2" type="ORF">bsdE14_16410</name>
</gene>
<dbReference type="PROSITE" id="PS51257">
    <property type="entry name" value="PROKAR_LIPOPROTEIN"/>
    <property type="match status" value="1"/>
</dbReference>
<sequence>MLSNLIKKLSQRTHNIIGAILSILIITAIASMLACIIFAVIGKLSKLSFMTSLAGFCFLIFRVIAVILAPVIIIILTSFIIDAFIRDGFKKLLIRILKNFTVAFILTMFFNFIKYKNLEWIKSILYAMLITLLLFSKTEVDLFIEEKEREQSSSALSNEEFKTTQ</sequence>
<proteinExistence type="predicted"/>
<dbReference type="RefSeq" id="WP_264849496.1">
    <property type="nucleotide sequence ID" value="NZ_BRXR01000001.1"/>
</dbReference>
<keyword evidence="1" id="KW-0812">Transmembrane</keyword>
<keyword evidence="3" id="KW-1185">Reference proteome</keyword>
<feature type="transmembrane region" description="Helical" evidence="1">
    <location>
        <begin position="92"/>
        <end position="112"/>
    </location>
</feature>
<evidence type="ECO:0000256" key="1">
    <source>
        <dbReference type="SAM" id="Phobius"/>
    </source>
</evidence>